<keyword evidence="5" id="KW-1185">Reference proteome</keyword>
<evidence type="ECO:0000313" key="4">
    <source>
        <dbReference type="EMBL" id="MBB5840475.1"/>
    </source>
</evidence>
<name>A0A7W9JEV3_9ACTN</name>
<dbReference type="PANTHER" id="PTHR42748">
    <property type="entry name" value="NITROGEN METABOLITE REPRESSION PROTEIN NMRA FAMILY MEMBER"/>
    <property type="match status" value="1"/>
</dbReference>
<gene>
    <name evidence="4" type="ORF">HDA39_007209</name>
</gene>
<organism evidence="4 5">
    <name type="scientific">Kribbella italica</name>
    <dbReference type="NCBI Taxonomy" id="1540520"/>
    <lineage>
        <taxon>Bacteria</taxon>
        <taxon>Bacillati</taxon>
        <taxon>Actinomycetota</taxon>
        <taxon>Actinomycetes</taxon>
        <taxon>Propionibacteriales</taxon>
        <taxon>Kribbellaceae</taxon>
        <taxon>Kribbella</taxon>
    </lineage>
</organism>
<dbReference type="Proteomes" id="UP000549971">
    <property type="component" value="Unassembled WGS sequence"/>
</dbReference>
<comment type="caution">
    <text evidence="4">The sequence shown here is derived from an EMBL/GenBank/DDBJ whole genome shotgun (WGS) entry which is preliminary data.</text>
</comment>
<sequence length="298" mass="31519">MTDLVLVTGATGQQGGIVARRLLADGVKVRALVRRPEAAAARAIEAAGAEVVVGDLTDRPSLGPALSGVRAVFSLQTPDITDLGSDVERINGLNLIDAAREAGVEQFVHSSVAGIGVYLEEVAAGRAEAWGDPHYWNSKAVVGLALPDAGFRSWTEFRPTFFASNLVRPSIWYENLTGEAIVTAVDADKPLAVFAPEDIGTAVAAALADPVRFHEQVIELTSELLSLKEMAAALTAAGEPTHVETVTAEQGKARGMVPQLMDNQVGMNNRANTADPSFAAAYDLPLTSFATWAERHYS</sequence>
<dbReference type="Pfam" id="PF05368">
    <property type="entry name" value="NmrA"/>
    <property type="match status" value="1"/>
</dbReference>
<evidence type="ECO:0000256" key="1">
    <source>
        <dbReference type="ARBA" id="ARBA00006328"/>
    </source>
</evidence>
<dbReference type="EMBL" id="JACHMY010000001">
    <property type="protein sequence ID" value="MBB5840475.1"/>
    <property type="molecule type" value="Genomic_DNA"/>
</dbReference>
<feature type="domain" description="NmrA-like" evidence="3">
    <location>
        <begin position="1"/>
        <end position="259"/>
    </location>
</feature>
<evidence type="ECO:0000313" key="5">
    <source>
        <dbReference type="Proteomes" id="UP000549971"/>
    </source>
</evidence>
<dbReference type="Gene3D" id="3.90.25.10">
    <property type="entry name" value="UDP-galactose 4-epimerase, domain 1"/>
    <property type="match status" value="1"/>
</dbReference>
<dbReference type="InterPro" id="IPR008030">
    <property type="entry name" value="NmrA-like"/>
</dbReference>
<evidence type="ECO:0000259" key="3">
    <source>
        <dbReference type="Pfam" id="PF05368"/>
    </source>
</evidence>
<dbReference type="InterPro" id="IPR036291">
    <property type="entry name" value="NAD(P)-bd_dom_sf"/>
</dbReference>
<reference evidence="4 5" key="1">
    <citation type="submission" date="2020-08" db="EMBL/GenBank/DDBJ databases">
        <title>Sequencing the genomes of 1000 actinobacteria strains.</title>
        <authorList>
            <person name="Klenk H.-P."/>
        </authorList>
    </citation>
    <scope>NUCLEOTIDE SEQUENCE [LARGE SCALE GENOMIC DNA]</scope>
    <source>
        <strain evidence="4 5">DSM 28967</strain>
    </source>
</reference>
<dbReference type="PANTHER" id="PTHR42748:SF7">
    <property type="entry name" value="NMRA LIKE REDOX SENSOR 1-RELATED"/>
    <property type="match status" value="1"/>
</dbReference>
<comment type="similarity">
    <text evidence="1">Belongs to the NmrA-type oxidoreductase family.</text>
</comment>
<dbReference type="RefSeq" id="WP_184802863.1">
    <property type="nucleotide sequence ID" value="NZ_JACHMY010000001.1"/>
</dbReference>
<dbReference type="InterPro" id="IPR051164">
    <property type="entry name" value="NmrA-like_oxidored"/>
</dbReference>
<keyword evidence="2" id="KW-0521">NADP</keyword>
<proteinExistence type="inferred from homology"/>
<evidence type="ECO:0000256" key="2">
    <source>
        <dbReference type="ARBA" id="ARBA00022857"/>
    </source>
</evidence>
<accession>A0A7W9JEV3</accession>
<protein>
    <submittedName>
        <fullName evidence="4">Uncharacterized protein YbjT (DUF2867 family)</fullName>
    </submittedName>
</protein>
<dbReference type="SUPFAM" id="SSF51735">
    <property type="entry name" value="NAD(P)-binding Rossmann-fold domains"/>
    <property type="match status" value="1"/>
</dbReference>
<dbReference type="Gene3D" id="3.40.50.720">
    <property type="entry name" value="NAD(P)-binding Rossmann-like Domain"/>
    <property type="match status" value="1"/>
</dbReference>
<dbReference type="AlphaFoldDB" id="A0A7W9JEV3"/>